<name>A0A3Q0JJ86_DIACI</name>
<accession>A0A3Q0JJ86</accession>
<sequence length="54" mass="6063">MFSLELARRLEGSGVTVNCLHPGMIDSGIWRNVPFPLNLPLQLIVKTFFKVIHG</sequence>
<dbReference type="Gene3D" id="3.40.50.720">
    <property type="entry name" value="NAD(P)-binding Rossmann-like Domain"/>
    <property type="match status" value="1"/>
</dbReference>
<gene>
    <name evidence="2" type="primary">LOC113472862</name>
</gene>
<keyword evidence="1" id="KW-1185">Reference proteome</keyword>
<dbReference type="RefSeq" id="XP_026688447.1">
    <property type="nucleotide sequence ID" value="XM_026832646.1"/>
</dbReference>
<evidence type="ECO:0000313" key="1">
    <source>
        <dbReference type="Proteomes" id="UP000079169"/>
    </source>
</evidence>
<dbReference type="KEGG" id="dci:113472862"/>
<dbReference type="AlphaFoldDB" id="A0A3Q0JJ86"/>
<dbReference type="Proteomes" id="UP000079169">
    <property type="component" value="Unplaced"/>
</dbReference>
<protein>
    <submittedName>
        <fullName evidence="2">Retinol dehydrogenase 14-like</fullName>
    </submittedName>
</protein>
<organism evidence="1 2">
    <name type="scientific">Diaphorina citri</name>
    <name type="common">Asian citrus psyllid</name>
    <dbReference type="NCBI Taxonomy" id="121845"/>
    <lineage>
        <taxon>Eukaryota</taxon>
        <taxon>Metazoa</taxon>
        <taxon>Ecdysozoa</taxon>
        <taxon>Arthropoda</taxon>
        <taxon>Hexapoda</taxon>
        <taxon>Insecta</taxon>
        <taxon>Pterygota</taxon>
        <taxon>Neoptera</taxon>
        <taxon>Paraneoptera</taxon>
        <taxon>Hemiptera</taxon>
        <taxon>Sternorrhyncha</taxon>
        <taxon>Psylloidea</taxon>
        <taxon>Psyllidae</taxon>
        <taxon>Diaphorininae</taxon>
        <taxon>Diaphorina</taxon>
    </lineage>
</organism>
<dbReference type="SUPFAM" id="SSF51735">
    <property type="entry name" value="NAD(P)-binding Rossmann-fold domains"/>
    <property type="match status" value="1"/>
</dbReference>
<dbReference type="STRING" id="121845.A0A3Q0JJ86"/>
<dbReference type="PaxDb" id="121845-A0A3Q0JJ86"/>
<evidence type="ECO:0000313" key="2">
    <source>
        <dbReference type="RefSeq" id="XP_026688447.1"/>
    </source>
</evidence>
<dbReference type="GeneID" id="113472862"/>
<reference evidence="2" key="1">
    <citation type="submission" date="2025-08" db="UniProtKB">
        <authorList>
            <consortium name="RefSeq"/>
        </authorList>
    </citation>
    <scope>IDENTIFICATION</scope>
</reference>
<proteinExistence type="predicted"/>
<dbReference type="InterPro" id="IPR036291">
    <property type="entry name" value="NAD(P)-bd_dom_sf"/>
</dbReference>